<dbReference type="Gene3D" id="1.20.1200.10">
    <property type="entry name" value="Cobalamin adenosyltransferase-like"/>
    <property type="match status" value="1"/>
</dbReference>
<dbReference type="Proteomes" id="UP001266305">
    <property type="component" value="Unassembled WGS sequence"/>
</dbReference>
<reference evidence="1 2" key="1">
    <citation type="submission" date="2023-05" db="EMBL/GenBank/DDBJ databases">
        <title>B98-5 Cell Line De Novo Hybrid Assembly: An Optical Mapping Approach.</title>
        <authorList>
            <person name="Kananen K."/>
            <person name="Auerbach J.A."/>
            <person name="Kautto E."/>
            <person name="Blachly J.S."/>
        </authorList>
    </citation>
    <scope>NUCLEOTIDE SEQUENCE [LARGE SCALE GENOMIC DNA]</scope>
    <source>
        <strain evidence="1">B95-8</strain>
        <tissue evidence="1">Cell line</tissue>
    </source>
</reference>
<protein>
    <submittedName>
        <fullName evidence="1">Uncharacterized protein</fullName>
    </submittedName>
</protein>
<dbReference type="InterPro" id="IPR036451">
    <property type="entry name" value="CblAdoTrfase-like_sf"/>
</dbReference>
<dbReference type="SUPFAM" id="SSF89028">
    <property type="entry name" value="Cobalamin adenosyltransferase-like"/>
    <property type="match status" value="1"/>
</dbReference>
<evidence type="ECO:0000313" key="1">
    <source>
        <dbReference type="EMBL" id="KAK2102557.1"/>
    </source>
</evidence>
<evidence type="ECO:0000313" key="2">
    <source>
        <dbReference type="Proteomes" id="UP001266305"/>
    </source>
</evidence>
<organism evidence="1 2">
    <name type="scientific">Saguinus oedipus</name>
    <name type="common">Cotton-top tamarin</name>
    <name type="synonym">Oedipomidas oedipus</name>
    <dbReference type="NCBI Taxonomy" id="9490"/>
    <lineage>
        <taxon>Eukaryota</taxon>
        <taxon>Metazoa</taxon>
        <taxon>Chordata</taxon>
        <taxon>Craniata</taxon>
        <taxon>Vertebrata</taxon>
        <taxon>Euteleostomi</taxon>
        <taxon>Mammalia</taxon>
        <taxon>Eutheria</taxon>
        <taxon>Euarchontoglires</taxon>
        <taxon>Primates</taxon>
        <taxon>Haplorrhini</taxon>
        <taxon>Platyrrhini</taxon>
        <taxon>Cebidae</taxon>
        <taxon>Callitrichinae</taxon>
        <taxon>Saguinus</taxon>
    </lineage>
</organism>
<dbReference type="EMBL" id="JASSZA010000009">
    <property type="protein sequence ID" value="KAK2102557.1"/>
    <property type="molecule type" value="Genomic_DNA"/>
</dbReference>
<name>A0ABQ9UZM7_SAGOE</name>
<sequence>MVPGTGSEIAKGAGPQEAEELTAKVSCGPVASCPLVPSTTAPAEGLMHRCPLLLVQRRRLSDYLFMLARYAAMKEGNQEKIYKKNDPSAESEAL</sequence>
<keyword evidence="2" id="KW-1185">Reference proteome</keyword>
<accession>A0ABQ9UZM7</accession>
<gene>
    <name evidence="1" type="ORF">P7K49_020224</name>
</gene>
<proteinExistence type="predicted"/>
<comment type="caution">
    <text evidence="1">The sequence shown here is derived from an EMBL/GenBank/DDBJ whole genome shotgun (WGS) entry which is preliminary data.</text>
</comment>